<gene>
    <name evidence="1" type="ORF">ASN18_1064</name>
</gene>
<name>A0ABR5SH25_9BACT</name>
<keyword evidence="1" id="KW-0645">Protease</keyword>
<sequence length="82" mass="9026">MFIELLAGVDDTLQLRMRSTPAEGRLTGSMAGVRTIAGFTVTHNVEAVVFSIMIENYVVDPGVITDIQDRILVLISSFSRNR</sequence>
<dbReference type="SUPFAM" id="SSF56601">
    <property type="entry name" value="beta-lactamase/transpeptidase-like"/>
    <property type="match status" value="1"/>
</dbReference>
<reference evidence="1 2" key="1">
    <citation type="submission" date="2015-11" db="EMBL/GenBank/DDBJ databases">
        <authorList>
            <person name="Lin W."/>
        </authorList>
    </citation>
    <scope>NUCLEOTIDE SEQUENCE [LARGE SCALE GENOMIC DNA]</scope>
    <source>
        <strain evidence="1 2">HCH-1</strain>
    </source>
</reference>
<dbReference type="EC" id="3.4.16.4" evidence="1"/>
<proteinExistence type="predicted"/>
<accession>A0ABR5SH25</accession>
<evidence type="ECO:0000313" key="1">
    <source>
        <dbReference type="EMBL" id="KWT90980.1"/>
    </source>
</evidence>
<dbReference type="Proteomes" id="UP000060487">
    <property type="component" value="Unassembled WGS sequence"/>
</dbReference>
<keyword evidence="2" id="KW-1185">Reference proteome</keyword>
<comment type="caution">
    <text evidence="1">The sequence shown here is derived from an EMBL/GenBank/DDBJ whole genome shotgun (WGS) entry which is preliminary data.</text>
</comment>
<keyword evidence="1" id="KW-0378">Hydrolase</keyword>
<dbReference type="Gene3D" id="3.40.710.10">
    <property type="entry name" value="DD-peptidase/beta-lactamase superfamily"/>
    <property type="match status" value="1"/>
</dbReference>
<protein>
    <submittedName>
        <fullName evidence="1">Peptidase S13</fullName>
        <ecNumber evidence="1">3.4.16.4</ecNumber>
    </submittedName>
</protein>
<dbReference type="InterPro" id="IPR000667">
    <property type="entry name" value="Peptidase_S13"/>
</dbReference>
<dbReference type="GO" id="GO:0009002">
    <property type="term" value="F:serine-type D-Ala-D-Ala carboxypeptidase activity"/>
    <property type="evidence" value="ECO:0007669"/>
    <property type="project" value="UniProtKB-EC"/>
</dbReference>
<dbReference type="InterPro" id="IPR012338">
    <property type="entry name" value="Beta-lactam/transpept-like"/>
</dbReference>
<keyword evidence="1" id="KW-0121">Carboxypeptidase</keyword>
<dbReference type="RefSeq" id="WP_085051708.1">
    <property type="nucleotide sequence ID" value="NZ_LNQR01000034.1"/>
</dbReference>
<dbReference type="Pfam" id="PF02113">
    <property type="entry name" value="Peptidase_S13"/>
    <property type="match status" value="1"/>
</dbReference>
<evidence type="ECO:0000313" key="2">
    <source>
        <dbReference type="Proteomes" id="UP000060487"/>
    </source>
</evidence>
<dbReference type="EMBL" id="LNQR01000034">
    <property type="protein sequence ID" value="KWT90980.1"/>
    <property type="molecule type" value="Genomic_DNA"/>
</dbReference>
<organism evidence="1 2">
    <name type="scientific">Candidatus Magnetominusculus xianensis</name>
    <dbReference type="NCBI Taxonomy" id="1748249"/>
    <lineage>
        <taxon>Bacteria</taxon>
        <taxon>Pseudomonadati</taxon>
        <taxon>Nitrospirota</taxon>
        <taxon>Nitrospiria</taxon>
        <taxon>Nitrospirales</taxon>
        <taxon>Nitrospiraceae</taxon>
        <taxon>Candidatus Magnetominusculus</taxon>
    </lineage>
</organism>